<feature type="transmembrane region" description="Helical" evidence="2">
    <location>
        <begin position="74"/>
        <end position="94"/>
    </location>
</feature>
<sequence>MNASGPSDCANRHALAPPPESPPVQPVERSNPEGVDYGWVMQVTFVMTILVGAPIVTALSLQATLPTWGARAEFAIRVGAIIWILTAIPVFLYAKRTNAGDGGSDPDEIETENGTESRADD</sequence>
<name>A0A1G9SYQ8_9EURY</name>
<dbReference type="EMBL" id="FNHL01000002">
    <property type="protein sequence ID" value="SDM40536.1"/>
    <property type="molecule type" value="Genomic_DNA"/>
</dbReference>
<dbReference type="InterPro" id="IPR043860">
    <property type="entry name" value="DUF5822"/>
</dbReference>
<feature type="compositionally biased region" description="Acidic residues" evidence="1">
    <location>
        <begin position="104"/>
        <end position="113"/>
    </location>
</feature>
<gene>
    <name evidence="3" type="ORF">SAMN04487949_1551</name>
</gene>
<accession>A0A1G9SYQ8</accession>
<evidence type="ECO:0000313" key="3">
    <source>
        <dbReference type="EMBL" id="SDM40536.1"/>
    </source>
</evidence>
<organism evidence="3 4">
    <name type="scientific">Halogranum gelatinilyticum</name>
    <dbReference type="NCBI Taxonomy" id="660521"/>
    <lineage>
        <taxon>Archaea</taxon>
        <taxon>Methanobacteriati</taxon>
        <taxon>Methanobacteriota</taxon>
        <taxon>Stenosarchaea group</taxon>
        <taxon>Halobacteria</taxon>
        <taxon>Halobacteriales</taxon>
        <taxon>Haloferacaceae</taxon>
    </lineage>
</organism>
<dbReference type="Pfam" id="PF19139">
    <property type="entry name" value="DUF5822"/>
    <property type="match status" value="1"/>
</dbReference>
<keyword evidence="2" id="KW-0812">Transmembrane</keyword>
<evidence type="ECO:0000313" key="4">
    <source>
        <dbReference type="Proteomes" id="UP000199451"/>
    </source>
</evidence>
<protein>
    <recommendedName>
        <fullName evidence="5">Peptidoglycan-binding protein</fullName>
    </recommendedName>
</protein>
<reference evidence="4" key="1">
    <citation type="submission" date="2016-10" db="EMBL/GenBank/DDBJ databases">
        <authorList>
            <person name="Varghese N."/>
            <person name="Submissions S."/>
        </authorList>
    </citation>
    <scope>NUCLEOTIDE SEQUENCE [LARGE SCALE GENOMIC DNA]</scope>
    <source>
        <strain evidence="4">CGMCC 1.10119</strain>
    </source>
</reference>
<feature type="region of interest" description="Disordered" evidence="1">
    <location>
        <begin position="1"/>
        <end position="32"/>
    </location>
</feature>
<keyword evidence="2" id="KW-0472">Membrane</keyword>
<evidence type="ECO:0000256" key="1">
    <source>
        <dbReference type="SAM" id="MobiDB-lite"/>
    </source>
</evidence>
<feature type="compositionally biased region" description="Pro residues" evidence="1">
    <location>
        <begin position="16"/>
        <end position="25"/>
    </location>
</feature>
<dbReference type="Proteomes" id="UP000199451">
    <property type="component" value="Unassembled WGS sequence"/>
</dbReference>
<evidence type="ECO:0008006" key="5">
    <source>
        <dbReference type="Google" id="ProtNLM"/>
    </source>
</evidence>
<proteinExistence type="predicted"/>
<dbReference type="AlphaFoldDB" id="A0A1G9SYQ8"/>
<feature type="transmembrane region" description="Helical" evidence="2">
    <location>
        <begin position="39"/>
        <end position="62"/>
    </location>
</feature>
<evidence type="ECO:0000256" key="2">
    <source>
        <dbReference type="SAM" id="Phobius"/>
    </source>
</evidence>
<feature type="region of interest" description="Disordered" evidence="1">
    <location>
        <begin position="97"/>
        <end position="121"/>
    </location>
</feature>
<keyword evidence="2" id="KW-1133">Transmembrane helix</keyword>
<keyword evidence="4" id="KW-1185">Reference proteome</keyword>